<evidence type="ECO:0000313" key="2">
    <source>
        <dbReference type="EMBL" id="MDA2814097.1"/>
    </source>
</evidence>
<dbReference type="GO" id="GO:0004519">
    <property type="term" value="F:endonuclease activity"/>
    <property type="evidence" value="ECO:0007669"/>
    <property type="project" value="UniProtKB-KW"/>
</dbReference>
<evidence type="ECO:0000259" key="1">
    <source>
        <dbReference type="Pfam" id="PF05685"/>
    </source>
</evidence>
<dbReference type="InterPro" id="IPR012296">
    <property type="entry name" value="Nuclease_put_TT1808"/>
</dbReference>
<organism evidence="2 3">
    <name type="scientific">Nocardiopsis endophytica</name>
    <dbReference type="NCBI Taxonomy" id="3018445"/>
    <lineage>
        <taxon>Bacteria</taxon>
        <taxon>Bacillati</taxon>
        <taxon>Actinomycetota</taxon>
        <taxon>Actinomycetes</taxon>
        <taxon>Streptosporangiales</taxon>
        <taxon>Nocardiopsidaceae</taxon>
        <taxon>Nocardiopsis</taxon>
    </lineage>
</organism>
<dbReference type="RefSeq" id="WP_270689378.1">
    <property type="nucleotide sequence ID" value="NZ_JAQFWQ010000104.1"/>
</dbReference>
<name>A0ABT4UAV0_9ACTN</name>
<keyword evidence="2" id="KW-0540">Nuclease</keyword>
<sequence>MALRPLADQVLEALPKGFKVEVLDGVFIASPRPTLRRTGVRERIFSQLLHQLQPPMIPLQRTAVGLPDSDDYAIPDAVVLDLDLEDTDADDWLATPEEVYFAMDVVPRSDMAGHVLDRAVVYPALGIPLYLIADPGDASLILHSAPTDGVYTSVNRLHFGDTVKLPSPLEGIVIETGDLMTYS</sequence>
<proteinExistence type="predicted"/>
<protein>
    <submittedName>
        <fullName evidence="2">Uma2 family endonuclease</fullName>
    </submittedName>
</protein>
<dbReference type="PANTHER" id="PTHR35400:SF3">
    <property type="entry name" value="SLL1072 PROTEIN"/>
    <property type="match status" value="1"/>
</dbReference>
<dbReference type="EMBL" id="JAQFWQ010000104">
    <property type="protein sequence ID" value="MDA2814097.1"/>
    <property type="molecule type" value="Genomic_DNA"/>
</dbReference>
<reference evidence="2 3" key="1">
    <citation type="submission" date="2023-01" db="EMBL/GenBank/DDBJ databases">
        <title>Draft genome sequence of Nocardiopsis sp. RSe5-2 isolated from halophytes.</title>
        <authorList>
            <person name="Duangmal K."/>
            <person name="Chantavorakit T."/>
        </authorList>
    </citation>
    <scope>NUCLEOTIDE SEQUENCE [LARGE SCALE GENOMIC DNA]</scope>
    <source>
        <strain evidence="2 3">RSe5-2</strain>
    </source>
</reference>
<dbReference type="Proteomes" id="UP001527866">
    <property type="component" value="Unassembled WGS sequence"/>
</dbReference>
<keyword evidence="2" id="KW-0255">Endonuclease</keyword>
<dbReference type="SUPFAM" id="SSF52980">
    <property type="entry name" value="Restriction endonuclease-like"/>
    <property type="match status" value="1"/>
</dbReference>
<dbReference type="Gene3D" id="3.90.1570.10">
    <property type="entry name" value="tt1808, chain A"/>
    <property type="match status" value="1"/>
</dbReference>
<keyword evidence="3" id="KW-1185">Reference proteome</keyword>
<keyword evidence="2" id="KW-0378">Hydrolase</keyword>
<accession>A0ABT4UAV0</accession>
<gene>
    <name evidence="2" type="ORF">O4J56_25850</name>
</gene>
<comment type="caution">
    <text evidence="2">The sequence shown here is derived from an EMBL/GenBank/DDBJ whole genome shotgun (WGS) entry which is preliminary data.</text>
</comment>
<dbReference type="PANTHER" id="PTHR35400">
    <property type="entry name" value="SLR1083 PROTEIN"/>
    <property type="match status" value="1"/>
</dbReference>
<dbReference type="Pfam" id="PF05685">
    <property type="entry name" value="Uma2"/>
    <property type="match status" value="1"/>
</dbReference>
<dbReference type="InterPro" id="IPR008538">
    <property type="entry name" value="Uma2"/>
</dbReference>
<evidence type="ECO:0000313" key="3">
    <source>
        <dbReference type="Proteomes" id="UP001527866"/>
    </source>
</evidence>
<feature type="domain" description="Putative restriction endonuclease" evidence="1">
    <location>
        <begin position="12"/>
        <end position="174"/>
    </location>
</feature>
<dbReference type="InterPro" id="IPR011335">
    <property type="entry name" value="Restrct_endonuc-II-like"/>
</dbReference>